<dbReference type="GO" id="GO:0043937">
    <property type="term" value="P:regulation of sporulation"/>
    <property type="evidence" value="ECO:0007669"/>
    <property type="project" value="InterPro"/>
</dbReference>
<dbReference type="InterPro" id="IPR004042">
    <property type="entry name" value="Intein_endonuc_central"/>
</dbReference>
<dbReference type="InterPro" id="IPR023054">
    <property type="entry name" value="Sporulation_regulator_WhiA_C"/>
</dbReference>
<proteinExistence type="inferred from homology"/>
<dbReference type="EMBL" id="JAEEGB010000012">
    <property type="protein sequence ID" value="MBI6873225.1"/>
    <property type="molecule type" value="Genomic_DNA"/>
</dbReference>
<keyword evidence="7" id="KW-1185">Reference proteome</keyword>
<comment type="similarity">
    <text evidence="4">Belongs to the WhiA family.</text>
</comment>
<dbReference type="GO" id="GO:0051301">
    <property type="term" value="P:cell division"/>
    <property type="evidence" value="ECO:0007669"/>
    <property type="project" value="UniProtKB-UniRule"/>
</dbReference>
<comment type="function">
    <text evidence="4">Involved in cell division and chromosome segregation.</text>
</comment>
<dbReference type="PROSITE" id="PS50819">
    <property type="entry name" value="INTEIN_ENDONUCLEASE"/>
    <property type="match status" value="1"/>
</dbReference>
<dbReference type="Proteomes" id="UP000622687">
    <property type="component" value="Unassembled WGS sequence"/>
</dbReference>
<evidence type="ECO:0000256" key="2">
    <source>
        <dbReference type="ARBA" id="ARBA00023125"/>
    </source>
</evidence>
<dbReference type="GO" id="GO:0003677">
    <property type="term" value="F:DNA binding"/>
    <property type="evidence" value="ECO:0007669"/>
    <property type="project" value="UniProtKB-UniRule"/>
</dbReference>
<dbReference type="GO" id="GO:0004519">
    <property type="term" value="F:endonuclease activity"/>
    <property type="evidence" value="ECO:0007669"/>
    <property type="project" value="InterPro"/>
</dbReference>
<dbReference type="InterPro" id="IPR003802">
    <property type="entry name" value="Sporulation_regulator_WhiA"/>
</dbReference>
<keyword evidence="1 4" id="KW-0132">Cell division</keyword>
<keyword evidence="2 4" id="KW-0238">DNA-binding</keyword>
<gene>
    <name evidence="4 6" type="primary">whiA</name>
    <name evidence="6" type="ORF">I6U51_10970</name>
</gene>
<feature type="domain" description="DOD-type homing endonuclease" evidence="5">
    <location>
        <begin position="32"/>
        <end position="176"/>
    </location>
</feature>
<dbReference type="NCBIfam" id="TIGR00647">
    <property type="entry name" value="DNA_bind_WhiA"/>
    <property type="match status" value="1"/>
</dbReference>
<organism evidence="6 7">
    <name type="scientific">Clostridium aciditolerans</name>
    <dbReference type="NCBI Taxonomy" id="339861"/>
    <lineage>
        <taxon>Bacteria</taxon>
        <taxon>Bacillati</taxon>
        <taxon>Bacillota</taxon>
        <taxon>Clostridia</taxon>
        <taxon>Eubacteriales</taxon>
        <taxon>Clostridiaceae</taxon>
        <taxon>Clostridium</taxon>
    </lineage>
</organism>
<sequence length="317" mass="36107">MSFSLKVKNEVCRYTSIGKEEAVAELSAIMKVSGTLLLGGNKQFSFKVTTENPAIARLIFKMLKEHFNIHTKIMVKRSNSLKKNNVYIILIDEEMGVRDLLKEVGLLRENENIFSLDYSIPRNIIETEECKRAYIRGAFLGGGSISNPEKTYHLEFVTHDNEYAEDLSSLINEYGLNSKVIQRKSSFIVYLKEGEQIVDLLNIIGAHSSLLELENVRIMKEMRNNVNRLVNCETANLSKTVNAAVRQVESIKLIQKEIGLARLPKNLREIAELRLSYPDESLKELGEMLNPVVGKSGVNHRLRRIEKIAEELRKEGR</sequence>
<dbReference type="InterPro" id="IPR018478">
    <property type="entry name" value="Sporu_reg_WhiA_N_dom"/>
</dbReference>
<dbReference type="PANTHER" id="PTHR37307:SF1">
    <property type="entry name" value="CELL DIVISION PROTEIN WHIA-RELATED"/>
    <property type="match status" value="1"/>
</dbReference>
<dbReference type="HAMAP" id="MF_01420">
    <property type="entry name" value="HTH_type_WhiA"/>
    <property type="match status" value="1"/>
</dbReference>
<protein>
    <recommendedName>
        <fullName evidence="4">Probable cell division protein WhiA</fullName>
    </recommendedName>
</protein>
<dbReference type="SUPFAM" id="SSF55608">
    <property type="entry name" value="Homing endonucleases"/>
    <property type="match status" value="1"/>
</dbReference>
<evidence type="ECO:0000259" key="5">
    <source>
        <dbReference type="PROSITE" id="PS50819"/>
    </source>
</evidence>
<evidence type="ECO:0000313" key="6">
    <source>
        <dbReference type="EMBL" id="MBI6873225.1"/>
    </source>
</evidence>
<comment type="caution">
    <text evidence="6">The sequence shown here is derived from an EMBL/GenBank/DDBJ whole genome shotgun (WGS) entry which is preliminary data.</text>
</comment>
<dbReference type="AlphaFoldDB" id="A0A934M3N5"/>
<evidence type="ECO:0000256" key="1">
    <source>
        <dbReference type="ARBA" id="ARBA00022618"/>
    </source>
</evidence>
<dbReference type="InterPro" id="IPR027434">
    <property type="entry name" value="Homing_endonucl"/>
</dbReference>
<dbReference type="RefSeq" id="WP_211142690.1">
    <property type="nucleotide sequence ID" value="NZ_JAEEGB010000012.1"/>
</dbReference>
<dbReference type="Gene3D" id="3.10.28.10">
    <property type="entry name" value="Homing endonucleases"/>
    <property type="match status" value="1"/>
</dbReference>
<evidence type="ECO:0000256" key="4">
    <source>
        <dbReference type="HAMAP-Rule" id="MF_01420"/>
    </source>
</evidence>
<dbReference type="PANTHER" id="PTHR37307">
    <property type="entry name" value="CELL DIVISION PROTEIN WHIA-RELATED"/>
    <property type="match status" value="1"/>
</dbReference>
<dbReference type="InterPro" id="IPR039518">
    <property type="entry name" value="WhiA_LAGLIDADG_dom"/>
</dbReference>
<dbReference type="Pfam" id="PF02650">
    <property type="entry name" value="HTH_WhiA"/>
    <property type="match status" value="1"/>
</dbReference>
<dbReference type="Pfam" id="PF10298">
    <property type="entry name" value="WhiA_N"/>
    <property type="match status" value="1"/>
</dbReference>
<keyword evidence="3 4" id="KW-0131">Cell cycle</keyword>
<evidence type="ECO:0000256" key="3">
    <source>
        <dbReference type="ARBA" id="ARBA00023306"/>
    </source>
</evidence>
<name>A0A934M3N5_9CLOT</name>
<dbReference type="Pfam" id="PF14527">
    <property type="entry name" value="LAGLIDADG_WhiA"/>
    <property type="match status" value="1"/>
</dbReference>
<evidence type="ECO:0000313" key="7">
    <source>
        <dbReference type="Proteomes" id="UP000622687"/>
    </source>
</evidence>
<accession>A0A934M3N5</accession>
<reference evidence="6" key="1">
    <citation type="submission" date="2020-12" db="EMBL/GenBank/DDBJ databases">
        <title>Clostridium thailandense sp. nov., a novel acetogenic bacterium isolated from peat land soil in Thailand.</title>
        <authorList>
            <person name="Chaikitkaew S."/>
            <person name="Birkeland N.K."/>
        </authorList>
    </citation>
    <scope>NUCLEOTIDE SEQUENCE</scope>
    <source>
        <strain evidence="6">DSM 17425</strain>
    </source>
</reference>